<dbReference type="AlphaFoldDB" id="A0A2S6IDK2"/>
<keyword evidence="4" id="KW-1185">Reference proteome</keyword>
<dbReference type="RefSeq" id="WP_104434851.1">
    <property type="nucleotide sequence ID" value="NZ_PTJD01000015.1"/>
</dbReference>
<gene>
    <name evidence="3" type="ORF">CLV92_11523</name>
</gene>
<dbReference type="OrthoDB" id="467107at2"/>
<evidence type="ECO:0008006" key="5">
    <source>
        <dbReference type="Google" id="ProtNLM"/>
    </source>
</evidence>
<protein>
    <recommendedName>
        <fullName evidence="5">tRNA_anti-like</fullName>
    </recommendedName>
</protein>
<reference evidence="3 4" key="1">
    <citation type="submission" date="2018-02" db="EMBL/GenBank/DDBJ databases">
        <title>Genomic Encyclopedia of Archaeal and Bacterial Type Strains, Phase II (KMG-II): from individual species to whole genera.</title>
        <authorList>
            <person name="Goeker M."/>
        </authorList>
    </citation>
    <scope>NUCLEOTIDE SEQUENCE [LARGE SCALE GENOMIC DNA]</scope>
    <source>
        <strain evidence="3 4">DSM 22857</strain>
    </source>
</reference>
<evidence type="ECO:0000256" key="1">
    <source>
        <dbReference type="SAM" id="MobiDB-lite"/>
    </source>
</evidence>
<feature type="region of interest" description="Disordered" evidence="1">
    <location>
        <begin position="50"/>
        <end position="98"/>
    </location>
</feature>
<feature type="transmembrane region" description="Helical" evidence="2">
    <location>
        <begin position="21"/>
        <end position="43"/>
    </location>
</feature>
<keyword evidence="2" id="KW-0812">Transmembrane</keyword>
<name>A0A2S6IDK2_9ACTN</name>
<proteinExistence type="predicted"/>
<keyword evidence="2" id="KW-1133">Transmembrane helix</keyword>
<feature type="compositionally biased region" description="Low complexity" evidence="1">
    <location>
        <begin position="71"/>
        <end position="83"/>
    </location>
</feature>
<comment type="caution">
    <text evidence="3">The sequence shown here is derived from an EMBL/GenBank/DDBJ whole genome shotgun (WGS) entry which is preliminary data.</text>
</comment>
<organism evidence="3 4">
    <name type="scientific">Kineococcus xinjiangensis</name>
    <dbReference type="NCBI Taxonomy" id="512762"/>
    <lineage>
        <taxon>Bacteria</taxon>
        <taxon>Bacillati</taxon>
        <taxon>Actinomycetota</taxon>
        <taxon>Actinomycetes</taxon>
        <taxon>Kineosporiales</taxon>
        <taxon>Kineosporiaceae</taxon>
        <taxon>Kineococcus</taxon>
    </lineage>
</organism>
<evidence type="ECO:0000313" key="4">
    <source>
        <dbReference type="Proteomes" id="UP000239485"/>
    </source>
</evidence>
<sequence length="230" mass="23434">MSAPTPTGSHPTAEQSRRGVPWLWILLGALLLALAVWAIAAAVNDDDDEATAPVAVSESADPVEEPDVDVSPTETAPEPSPSADTPSADAPSVDAPSVDGSAAAAGALLVGGTDVLSGEAFSADALSTDADLTAMAGQTVDAREVKVLEVVADEAFYVGPDAGRSVLVRLPEFAAGESPFKVEAGDTVNLSGTLRPVDQALLDEMGAYDPAKRLEPGQVYVQADKISGVR</sequence>
<accession>A0A2S6IDK2</accession>
<evidence type="ECO:0000313" key="3">
    <source>
        <dbReference type="EMBL" id="PPK92277.1"/>
    </source>
</evidence>
<dbReference type="Proteomes" id="UP000239485">
    <property type="component" value="Unassembled WGS sequence"/>
</dbReference>
<evidence type="ECO:0000256" key="2">
    <source>
        <dbReference type="SAM" id="Phobius"/>
    </source>
</evidence>
<dbReference type="EMBL" id="PTJD01000015">
    <property type="protein sequence ID" value="PPK92277.1"/>
    <property type="molecule type" value="Genomic_DNA"/>
</dbReference>
<keyword evidence="2" id="KW-0472">Membrane</keyword>